<dbReference type="RefSeq" id="WP_188938098.1">
    <property type="nucleotide sequence ID" value="NZ_BMJC01000008.1"/>
</dbReference>
<dbReference type="PROSITE" id="PS50930">
    <property type="entry name" value="HTH_LYTTR"/>
    <property type="match status" value="1"/>
</dbReference>
<dbReference type="GO" id="GO:0000156">
    <property type="term" value="F:phosphorelay response regulator activity"/>
    <property type="evidence" value="ECO:0007669"/>
    <property type="project" value="InterPro"/>
</dbReference>
<evidence type="ECO:0000256" key="1">
    <source>
        <dbReference type="PROSITE-ProRule" id="PRU00169"/>
    </source>
</evidence>
<dbReference type="FunFam" id="3.40.50.2300:FF:000051">
    <property type="entry name" value="Two-component response regulator yehT"/>
    <property type="match status" value="1"/>
</dbReference>
<comment type="caution">
    <text evidence="5">The sequence shown here is derived from an EMBL/GenBank/DDBJ whole genome shotgun (WGS) entry which is preliminary data.</text>
</comment>
<feature type="domain" description="Response regulatory" evidence="3">
    <location>
        <begin position="13"/>
        <end position="124"/>
    </location>
</feature>
<dbReference type="Gene3D" id="2.40.50.1020">
    <property type="entry name" value="LytTr DNA-binding domain"/>
    <property type="match status" value="1"/>
</dbReference>
<gene>
    <name evidence="5" type="ORF">GCM10011511_56500</name>
</gene>
<dbReference type="PROSITE" id="PS50110">
    <property type="entry name" value="RESPONSE_REGULATORY"/>
    <property type="match status" value="1"/>
</dbReference>
<accession>A0A8J2UJ00</accession>
<dbReference type="InterPro" id="IPR007492">
    <property type="entry name" value="LytTR_DNA-bd_dom"/>
</dbReference>
<dbReference type="GO" id="GO:0003677">
    <property type="term" value="F:DNA binding"/>
    <property type="evidence" value="ECO:0007669"/>
    <property type="project" value="UniProtKB-KW"/>
</dbReference>
<dbReference type="SMART" id="SM00850">
    <property type="entry name" value="LytTR"/>
    <property type="match status" value="1"/>
</dbReference>
<dbReference type="EMBL" id="BMJC01000008">
    <property type="protein sequence ID" value="GGB25238.1"/>
    <property type="molecule type" value="Genomic_DNA"/>
</dbReference>
<evidence type="ECO:0000259" key="4">
    <source>
        <dbReference type="PROSITE" id="PS50930"/>
    </source>
</evidence>
<dbReference type="Pfam" id="PF04397">
    <property type="entry name" value="LytTR"/>
    <property type="match status" value="1"/>
</dbReference>
<dbReference type="AlphaFoldDB" id="A0A8J2UJ00"/>
<dbReference type="InterPro" id="IPR001789">
    <property type="entry name" value="Sig_transdc_resp-reg_receiver"/>
</dbReference>
<keyword evidence="1" id="KW-0597">Phosphoprotein</keyword>
<dbReference type="Pfam" id="PF00072">
    <property type="entry name" value="Response_reg"/>
    <property type="match status" value="1"/>
</dbReference>
<keyword evidence="5" id="KW-0238">DNA-binding</keyword>
<name>A0A8J2UJ00_9BACT</name>
<evidence type="ECO:0000313" key="6">
    <source>
        <dbReference type="Proteomes" id="UP000607559"/>
    </source>
</evidence>
<dbReference type="SMART" id="SM00448">
    <property type="entry name" value="REC"/>
    <property type="match status" value="1"/>
</dbReference>
<dbReference type="SUPFAM" id="SSF52172">
    <property type="entry name" value="CheY-like"/>
    <property type="match status" value="1"/>
</dbReference>
<evidence type="ECO:0000313" key="5">
    <source>
        <dbReference type="EMBL" id="GGB25238.1"/>
    </source>
</evidence>
<feature type="domain" description="HTH LytTR-type" evidence="4">
    <location>
        <begin position="175"/>
        <end position="279"/>
    </location>
</feature>
<reference evidence="5" key="2">
    <citation type="submission" date="2020-09" db="EMBL/GenBank/DDBJ databases">
        <authorList>
            <person name="Sun Q."/>
            <person name="Zhou Y."/>
        </authorList>
    </citation>
    <scope>NUCLEOTIDE SEQUENCE</scope>
    <source>
        <strain evidence="5">CGMCC 1.15448</strain>
    </source>
</reference>
<dbReference type="Gene3D" id="3.40.50.2300">
    <property type="match status" value="1"/>
</dbReference>
<dbReference type="Proteomes" id="UP000607559">
    <property type="component" value="Unassembled WGS sequence"/>
</dbReference>
<keyword evidence="6" id="KW-1185">Reference proteome</keyword>
<dbReference type="PANTHER" id="PTHR37299:SF1">
    <property type="entry name" value="STAGE 0 SPORULATION PROTEIN A HOMOLOG"/>
    <property type="match status" value="1"/>
</dbReference>
<evidence type="ECO:0000256" key="2">
    <source>
        <dbReference type="SAM" id="MobiDB-lite"/>
    </source>
</evidence>
<protein>
    <submittedName>
        <fullName evidence="5">DNA-binding response regulator</fullName>
    </submittedName>
</protein>
<feature type="region of interest" description="Disordered" evidence="2">
    <location>
        <begin position="132"/>
        <end position="152"/>
    </location>
</feature>
<sequence length="279" mass="30799">MSNTTNGATAPITAIIIDDEPLARMIVKEYLQSYPAITILQECGDGFEGIKAIQQHRPDLIFLDVQMPKINGFEMLELVEDPPAVIFTTAFDEYAIKAFENHAVDYLLKPFNKDRFDKALRKWIDQRATQPAGNAAATLEPAPGATATGTHAPGISSTEALLETAAQSPAQQQRIVVKTGGKIKIIPLEDIHYLEAADDYVKIHTKTGAFLKNRTMSFFEKSLDPAQFVRTHRSYILNVQQVTRIDPYEKDSHLCILQSGASVPVSKAGYIKLKSVLGL</sequence>
<dbReference type="InterPro" id="IPR046947">
    <property type="entry name" value="LytR-like"/>
</dbReference>
<evidence type="ECO:0000259" key="3">
    <source>
        <dbReference type="PROSITE" id="PS50110"/>
    </source>
</evidence>
<organism evidence="5 6">
    <name type="scientific">Puia dinghuensis</name>
    <dbReference type="NCBI Taxonomy" id="1792502"/>
    <lineage>
        <taxon>Bacteria</taxon>
        <taxon>Pseudomonadati</taxon>
        <taxon>Bacteroidota</taxon>
        <taxon>Chitinophagia</taxon>
        <taxon>Chitinophagales</taxon>
        <taxon>Chitinophagaceae</taxon>
        <taxon>Puia</taxon>
    </lineage>
</organism>
<feature type="compositionally biased region" description="Low complexity" evidence="2">
    <location>
        <begin position="135"/>
        <end position="152"/>
    </location>
</feature>
<reference evidence="5" key="1">
    <citation type="journal article" date="2014" name="Int. J. Syst. Evol. Microbiol.">
        <title>Complete genome sequence of Corynebacterium casei LMG S-19264T (=DSM 44701T), isolated from a smear-ripened cheese.</title>
        <authorList>
            <consortium name="US DOE Joint Genome Institute (JGI-PGF)"/>
            <person name="Walter F."/>
            <person name="Albersmeier A."/>
            <person name="Kalinowski J."/>
            <person name="Ruckert C."/>
        </authorList>
    </citation>
    <scope>NUCLEOTIDE SEQUENCE</scope>
    <source>
        <strain evidence="5">CGMCC 1.15448</strain>
    </source>
</reference>
<dbReference type="InterPro" id="IPR011006">
    <property type="entry name" value="CheY-like_superfamily"/>
</dbReference>
<feature type="modified residue" description="4-aspartylphosphate" evidence="1">
    <location>
        <position position="64"/>
    </location>
</feature>
<dbReference type="PANTHER" id="PTHR37299">
    <property type="entry name" value="TRANSCRIPTIONAL REGULATOR-RELATED"/>
    <property type="match status" value="1"/>
</dbReference>
<proteinExistence type="predicted"/>